<dbReference type="RefSeq" id="WP_248815206.1">
    <property type="nucleotide sequence ID" value="NZ_JALKFT010000007.1"/>
</dbReference>
<evidence type="ECO:0000256" key="2">
    <source>
        <dbReference type="ARBA" id="ARBA00003968"/>
    </source>
</evidence>
<gene>
    <name evidence="11" type="primary">apt</name>
    <name evidence="13" type="ORF">MXD59_09935</name>
</gene>
<reference evidence="13 14" key="1">
    <citation type="submission" date="2022-04" db="EMBL/GenBank/DDBJ databases">
        <title>Genome diversity in the genus Frankia.</title>
        <authorList>
            <person name="Carlos-Shanley C."/>
            <person name="Hahn D."/>
        </authorList>
    </citation>
    <scope>NUCLEOTIDE SEQUENCE [LARGE SCALE GENOMIC DNA]</scope>
    <source>
        <strain evidence="13 14">Ag45/Mut15</strain>
    </source>
</reference>
<evidence type="ECO:0000256" key="7">
    <source>
        <dbReference type="ARBA" id="ARBA00022490"/>
    </source>
</evidence>
<comment type="catalytic activity">
    <reaction evidence="1 11">
        <text>AMP + diphosphate = 5-phospho-alpha-D-ribose 1-diphosphate + adenine</text>
        <dbReference type="Rhea" id="RHEA:16609"/>
        <dbReference type="ChEBI" id="CHEBI:16708"/>
        <dbReference type="ChEBI" id="CHEBI:33019"/>
        <dbReference type="ChEBI" id="CHEBI:58017"/>
        <dbReference type="ChEBI" id="CHEBI:456215"/>
        <dbReference type="EC" id="2.4.2.7"/>
    </reaction>
</comment>
<evidence type="ECO:0000256" key="4">
    <source>
        <dbReference type="ARBA" id="ARBA00004659"/>
    </source>
</evidence>
<feature type="domain" description="Phosphoribosyltransferase" evidence="12">
    <location>
        <begin position="45"/>
        <end position="167"/>
    </location>
</feature>
<dbReference type="InterPro" id="IPR000836">
    <property type="entry name" value="PRTase_dom"/>
</dbReference>
<dbReference type="Gene3D" id="3.40.50.2020">
    <property type="match status" value="1"/>
</dbReference>
<dbReference type="Proteomes" id="UP001201873">
    <property type="component" value="Unassembled WGS sequence"/>
</dbReference>
<keyword evidence="8 11" id="KW-0328">Glycosyltransferase</keyword>
<comment type="caution">
    <text evidence="13">The sequence shown here is derived from an EMBL/GenBank/DDBJ whole genome shotgun (WGS) entry which is preliminary data.</text>
</comment>
<keyword evidence="7 11" id="KW-0963">Cytoplasm</keyword>
<dbReference type="NCBIfam" id="TIGR01090">
    <property type="entry name" value="apt"/>
    <property type="match status" value="1"/>
</dbReference>
<comment type="similarity">
    <text evidence="5 11">Belongs to the purine/pyrimidine phosphoribosyltransferase family.</text>
</comment>
<dbReference type="InterPro" id="IPR029057">
    <property type="entry name" value="PRTase-like"/>
</dbReference>
<comment type="pathway">
    <text evidence="4 11">Purine metabolism; AMP biosynthesis via salvage pathway; AMP from adenine: step 1/1.</text>
</comment>
<dbReference type="GO" id="GO:0003999">
    <property type="term" value="F:adenine phosphoribosyltransferase activity"/>
    <property type="evidence" value="ECO:0007669"/>
    <property type="project" value="UniProtKB-EC"/>
</dbReference>
<evidence type="ECO:0000256" key="8">
    <source>
        <dbReference type="ARBA" id="ARBA00022676"/>
    </source>
</evidence>
<evidence type="ECO:0000256" key="5">
    <source>
        <dbReference type="ARBA" id="ARBA00008391"/>
    </source>
</evidence>
<accession>A0ABT0JX11</accession>
<evidence type="ECO:0000256" key="10">
    <source>
        <dbReference type="ARBA" id="ARBA00022726"/>
    </source>
</evidence>
<evidence type="ECO:0000256" key="6">
    <source>
        <dbReference type="ARBA" id="ARBA00011893"/>
    </source>
</evidence>
<dbReference type="InterPro" id="IPR050054">
    <property type="entry name" value="UPRTase/APRTase"/>
</dbReference>
<dbReference type="NCBIfam" id="NF002636">
    <property type="entry name" value="PRK02304.1-5"/>
    <property type="match status" value="1"/>
</dbReference>
<comment type="subunit">
    <text evidence="11">Homodimer.</text>
</comment>
<comment type="subcellular location">
    <subcellularLocation>
        <location evidence="3 11">Cytoplasm</location>
    </subcellularLocation>
</comment>
<evidence type="ECO:0000259" key="12">
    <source>
        <dbReference type="Pfam" id="PF00156"/>
    </source>
</evidence>
<protein>
    <recommendedName>
        <fullName evidence="6 11">Adenine phosphoribosyltransferase</fullName>
        <shortName evidence="11">APRT</shortName>
        <ecNumber evidence="6 11">2.4.2.7</ecNumber>
    </recommendedName>
</protein>
<evidence type="ECO:0000256" key="11">
    <source>
        <dbReference type="HAMAP-Rule" id="MF_00004"/>
    </source>
</evidence>
<evidence type="ECO:0000313" key="13">
    <source>
        <dbReference type="EMBL" id="MCK9876092.1"/>
    </source>
</evidence>
<dbReference type="CDD" id="cd06223">
    <property type="entry name" value="PRTases_typeI"/>
    <property type="match status" value="1"/>
</dbReference>
<evidence type="ECO:0000256" key="3">
    <source>
        <dbReference type="ARBA" id="ARBA00004496"/>
    </source>
</evidence>
<sequence length="189" mass="19472">MTGIGEVVPQRSATNDAAADVLRSHVRDIPDWPQPGVVFKDITPLLSSPTAFGVVIGAIADIARERGATTIAGIEARGFLLAAPVADRIGAALVPIRKKGKLPGPIRSATYDLEYGSATIEIHADAVPAGERVLLVDDVLATGGTAAAAHGLLVECGAEVVALTVLMELSFLPGRSRLGTLDIVPLLAI</sequence>
<organism evidence="13 14">
    <name type="scientific">Frankia umida</name>
    <dbReference type="NCBI Taxonomy" id="573489"/>
    <lineage>
        <taxon>Bacteria</taxon>
        <taxon>Bacillati</taxon>
        <taxon>Actinomycetota</taxon>
        <taxon>Actinomycetes</taxon>
        <taxon>Frankiales</taxon>
        <taxon>Frankiaceae</taxon>
        <taxon>Frankia</taxon>
    </lineage>
</organism>
<dbReference type="EC" id="2.4.2.7" evidence="6 11"/>
<dbReference type="PANTHER" id="PTHR32315">
    <property type="entry name" value="ADENINE PHOSPHORIBOSYLTRANSFERASE"/>
    <property type="match status" value="1"/>
</dbReference>
<keyword evidence="14" id="KW-1185">Reference proteome</keyword>
<name>A0ABT0JX11_9ACTN</name>
<dbReference type="Pfam" id="PF00156">
    <property type="entry name" value="Pribosyltran"/>
    <property type="match status" value="1"/>
</dbReference>
<dbReference type="PANTHER" id="PTHR32315:SF3">
    <property type="entry name" value="ADENINE PHOSPHORIBOSYLTRANSFERASE"/>
    <property type="match status" value="1"/>
</dbReference>
<evidence type="ECO:0000256" key="1">
    <source>
        <dbReference type="ARBA" id="ARBA00000868"/>
    </source>
</evidence>
<dbReference type="HAMAP" id="MF_00004">
    <property type="entry name" value="Aden_phosphoribosyltr"/>
    <property type="match status" value="1"/>
</dbReference>
<comment type="function">
    <text evidence="2 11">Catalyzes a salvage reaction resulting in the formation of AMP, that is energically less costly than de novo synthesis.</text>
</comment>
<keyword evidence="10 11" id="KW-0660">Purine salvage</keyword>
<dbReference type="NCBIfam" id="NF002634">
    <property type="entry name" value="PRK02304.1-3"/>
    <property type="match status" value="1"/>
</dbReference>
<dbReference type="InterPro" id="IPR005764">
    <property type="entry name" value="Ade_phspho_trans"/>
</dbReference>
<keyword evidence="9 11" id="KW-0808">Transferase</keyword>
<dbReference type="SUPFAM" id="SSF53271">
    <property type="entry name" value="PRTase-like"/>
    <property type="match status" value="1"/>
</dbReference>
<evidence type="ECO:0000313" key="14">
    <source>
        <dbReference type="Proteomes" id="UP001201873"/>
    </source>
</evidence>
<dbReference type="EMBL" id="JALKFT010000007">
    <property type="protein sequence ID" value="MCK9876092.1"/>
    <property type="molecule type" value="Genomic_DNA"/>
</dbReference>
<evidence type="ECO:0000256" key="9">
    <source>
        <dbReference type="ARBA" id="ARBA00022679"/>
    </source>
</evidence>
<proteinExistence type="inferred from homology"/>